<dbReference type="InterPro" id="IPR035892">
    <property type="entry name" value="C2_domain_sf"/>
</dbReference>
<dbReference type="InterPro" id="IPR043162">
    <property type="entry name" value="DOCK_C_lobe_C"/>
</dbReference>
<evidence type="ECO:0000256" key="2">
    <source>
        <dbReference type="ARBA" id="ARBA00022658"/>
    </source>
</evidence>
<dbReference type="Pfam" id="PF20422">
    <property type="entry name" value="DHR-2_Lobe_B"/>
    <property type="match status" value="1"/>
</dbReference>
<dbReference type="InterPro" id="IPR027357">
    <property type="entry name" value="DOCKER_dom"/>
</dbReference>
<keyword evidence="8" id="KW-1185">Reference proteome</keyword>
<keyword evidence="2" id="KW-0344">Guanine-nucleotide releasing factor</keyword>
<dbReference type="InterPro" id="IPR046773">
    <property type="entry name" value="DOCKER_Lobe_C"/>
</dbReference>
<feature type="domain" description="DOCKER" evidence="6">
    <location>
        <begin position="1383"/>
        <end position="1852"/>
    </location>
</feature>
<dbReference type="InterPro" id="IPR026791">
    <property type="entry name" value="DOCK"/>
</dbReference>
<dbReference type="PANTHER" id="PTHR23317">
    <property type="entry name" value="DEDICATOR OF CYTOKINESIS DOCK"/>
    <property type="match status" value="1"/>
</dbReference>
<proteinExistence type="inferred from homology"/>
<organism evidence="7 8">
    <name type="scientific">Flemingia macrophylla</name>
    <dbReference type="NCBI Taxonomy" id="520843"/>
    <lineage>
        <taxon>Eukaryota</taxon>
        <taxon>Viridiplantae</taxon>
        <taxon>Streptophyta</taxon>
        <taxon>Embryophyta</taxon>
        <taxon>Tracheophyta</taxon>
        <taxon>Spermatophyta</taxon>
        <taxon>Magnoliopsida</taxon>
        <taxon>eudicotyledons</taxon>
        <taxon>Gunneridae</taxon>
        <taxon>Pentapetalae</taxon>
        <taxon>rosids</taxon>
        <taxon>fabids</taxon>
        <taxon>Fabales</taxon>
        <taxon>Fabaceae</taxon>
        <taxon>Papilionoideae</taxon>
        <taxon>50 kb inversion clade</taxon>
        <taxon>NPAAA clade</taxon>
        <taxon>indigoferoid/millettioid clade</taxon>
        <taxon>Phaseoleae</taxon>
        <taxon>Flemingia</taxon>
    </lineage>
</organism>
<accession>A0ABD1LRC4</accession>
<evidence type="ECO:0000313" key="7">
    <source>
        <dbReference type="EMBL" id="KAL2326083.1"/>
    </source>
</evidence>
<dbReference type="InterPro" id="IPR046770">
    <property type="entry name" value="DOCKER_Lobe_B"/>
</dbReference>
<evidence type="ECO:0000256" key="3">
    <source>
        <dbReference type="PROSITE-ProRule" id="PRU00983"/>
    </source>
</evidence>
<dbReference type="InterPro" id="IPR046769">
    <property type="entry name" value="DOCKER_Lobe_A"/>
</dbReference>
<name>A0ABD1LRC4_9FABA</name>
<evidence type="ECO:0000313" key="8">
    <source>
        <dbReference type="Proteomes" id="UP001603857"/>
    </source>
</evidence>
<dbReference type="PANTHER" id="PTHR23317:SF76">
    <property type="entry name" value="LD20667P"/>
    <property type="match status" value="1"/>
</dbReference>
<dbReference type="InterPro" id="IPR043161">
    <property type="entry name" value="DOCK_C_lobe_A"/>
</dbReference>
<evidence type="ECO:0000256" key="1">
    <source>
        <dbReference type="ARBA" id="ARBA00022553"/>
    </source>
</evidence>
<feature type="domain" description="C2 DOCK-type" evidence="5">
    <location>
        <begin position="464"/>
        <end position="625"/>
    </location>
</feature>
<dbReference type="PROSITE" id="PS51651">
    <property type="entry name" value="DOCKER"/>
    <property type="match status" value="1"/>
</dbReference>
<dbReference type="Proteomes" id="UP001603857">
    <property type="component" value="Unassembled WGS sequence"/>
</dbReference>
<dbReference type="EMBL" id="JBGMDY010000008">
    <property type="protein sequence ID" value="KAL2326083.1"/>
    <property type="molecule type" value="Genomic_DNA"/>
</dbReference>
<dbReference type="Gene3D" id="1.25.40.410">
    <property type="match status" value="1"/>
</dbReference>
<dbReference type="GO" id="GO:0005085">
    <property type="term" value="F:guanyl-nucleotide exchange factor activity"/>
    <property type="evidence" value="ECO:0007669"/>
    <property type="project" value="UniProtKB-KW"/>
</dbReference>
<dbReference type="Pfam" id="PF20421">
    <property type="entry name" value="DHR-2_Lobe_C"/>
    <property type="match status" value="1"/>
</dbReference>
<dbReference type="CDD" id="cd11684">
    <property type="entry name" value="DHR2_DOCK"/>
    <property type="match status" value="1"/>
</dbReference>
<gene>
    <name evidence="7" type="ORF">Fmac_025141</name>
</gene>
<dbReference type="InterPro" id="IPR027007">
    <property type="entry name" value="C2_DOCK-type_domain"/>
</dbReference>
<keyword evidence="1" id="KW-0597">Phosphoprotein</keyword>
<dbReference type="InterPro" id="IPR016024">
    <property type="entry name" value="ARM-type_fold"/>
</dbReference>
<sequence length="1854" mass="209916">MLHLRQRRDSTPATTRWRNTFEENLEQWPHLNELVHCYTTDWVKDENKYGHYDTVGTPSFHNQIYEGPDTDIETEMQLAGARRTKGDDISEDDIPSTSGRQFTEGADGELLHSDVPKHIGQSPLPAYEPAFDWENERALIFGQRTPETPLSHGMKISVKVQSLQFQAGLVEPFYGTICLYNRERREKLSEDFYFHILPTETRDAKITSEPRAVFYLDVPSASVCLLIQLEKHATEEGGVTASVYSRKDPVHLNEREKQKLQVWSKIMPYKESFAWTIVSLFDSSIGAASVGPASPSSPLAPSVSGSSSHEGVFETSAKISLDGKMSYSNGNSVVVEVSNLNKVKESYTEESLQDPKRKVHKPVKGVLRMEIEKHQISQADLENMSESGSITNDSVDPGDRIADSLPGKYPSHGGDDPQGSMQRVASPVSGNGTSQHGFSDFNADDFHAFDFRTTTRNEPFLQLFHCLYVYPLTVSLGRKRNLFVRVELREDDGDIRRQPLEAIYPRDPGLDASFQKWGHTQVAVGARVACYHDEIKLSLPAMWTPNHHLLFTLFHVDLQTKLEAPKPVVIGYAALPLSSHAPLRSEINLPIMRELVPHYLQDAGRERLDYLEDGKSVFRLRLRLCSSLYPINERIRDFFLEYDRHTLRTSPPWGSELLEAINSLKNVDSTALLQFLHPILNMLLHLIGNGGETLQVAAFRAMVNIVTRVQQESVDDAERNHFLVNYVDCAFDDFGGRQPPVYPGLSTVWGSLARSKAKGYRVGPVYDDVLAMAWFFLELIVKSMALEKTRLFYHSLPIGEDIPPMQLKDGVFRCIMQLYDCLLTEVHERCKKGLSLAKRLNSSLAFFCYDLLSIIEPRQVFELVSLYLDKFSGVCQSVLHECKLTFLQIICDHDLFVEMPGRDPSDRNYLSSVLIQELFVTWDHEDLSLRAKAARILVVLLCKHEFDVRYQKPEDKLYIAQLYFPLVGQILDEMPVFYNLNSVEKREVSIVILQIVRNLDDASLVKAWQQNIARTKLFFKLMEECLLQFEHKKPADGMLLGSSSRNPVGEAPTSPKYSDRLSPAINNYLSEASRQEVRPQGTPDNGYLWQRVNSQLSSPSQPYSLREALAQAQSSRIGASAQALRESLHPLLRQKLELWEENLSASVSLQVLEVTEKFSMLAASHSIATDYGKLDCITAVFMSFLSRNQPLTFWKAFFPVFNSVFDLHGATLMARENDRFLKQVTFHLLRLAVFRNENIRKRAFVGLQILVRSSFHHFMQTARLRVMLIITLSELMSDVQVTQMRSDGSLEESGEARRLRKSLDEMKDESINAYLLKECGLPESALVSIPEKTTQNRWSWSEVKYLSDSLLLALDGSLEHALLAPMMTMDRYAAAESFYKLAMAFAPVPDLHIMWLLHLCDAHQEMQSWAEAAQCAVAVAGVVMQKWISGFAIPRNAMMVEVGNKALVSRNDGVWSKDHVAALRKICPMVSNEITSEASAAEVEGYGASKLTVDSAVKYLQLANKLFSQAELFHFCASILELVIPVYKSRRAYGQLAKCHTLLTSIYESILEQESSPIPFTDATYYRVGFYGDRFGKLDRKEYVYREPRDVRLGDIMEKLSHIYESRMDGNHTLHIIPDSRQVKAEELQPGVCYLQITAVDPVMEDEDLGSRRERIFSLSTGSVRARVFDRFLFDTPFTKNGKTQGGLEDQWKRRTVLQTEGSFPALVNRLLVIKSESLEFSPVENAIGMIETRTAALRNELEEPRSSEGDQLPRLQSLQRILQGSVAVQVNSGVLSVCTAFLSGEPATRLRSQELQQLIAALLEFMAVCKRAIRVHFRLIGEEDQDFHTQLVNGFQSLTAELSHYIPAILSEL</sequence>
<dbReference type="Pfam" id="PF06920">
    <property type="entry name" value="DHR-2_Lobe_A"/>
    <property type="match status" value="1"/>
</dbReference>
<dbReference type="Gene3D" id="2.60.40.150">
    <property type="entry name" value="C2 domain"/>
    <property type="match status" value="1"/>
</dbReference>
<reference evidence="7 8" key="1">
    <citation type="submission" date="2024-08" db="EMBL/GenBank/DDBJ databases">
        <title>Insights into the chromosomal genome structure of Flemingia macrophylla.</title>
        <authorList>
            <person name="Ding Y."/>
            <person name="Zhao Y."/>
            <person name="Bi W."/>
            <person name="Wu M."/>
            <person name="Zhao G."/>
            <person name="Gong Y."/>
            <person name="Li W."/>
            <person name="Zhang P."/>
        </authorList>
    </citation>
    <scope>NUCLEOTIDE SEQUENCE [LARGE SCALE GENOMIC DNA]</scope>
    <source>
        <strain evidence="7">DYQJB</strain>
        <tissue evidence="7">Leaf</tissue>
    </source>
</reference>
<evidence type="ECO:0000259" key="6">
    <source>
        <dbReference type="PROSITE" id="PS51651"/>
    </source>
</evidence>
<evidence type="ECO:0008006" key="9">
    <source>
        <dbReference type="Google" id="ProtNLM"/>
    </source>
</evidence>
<dbReference type="FunFam" id="1.20.58.740:FF:000005">
    <property type="entry name" value="Guanine nucleotide exchange factor SPIKE 1"/>
    <property type="match status" value="1"/>
</dbReference>
<feature type="compositionally biased region" description="Polar residues" evidence="4">
    <location>
        <begin position="377"/>
        <end position="394"/>
    </location>
</feature>
<evidence type="ECO:0000259" key="5">
    <source>
        <dbReference type="PROSITE" id="PS51650"/>
    </source>
</evidence>
<dbReference type="SUPFAM" id="SSF48371">
    <property type="entry name" value="ARM repeat"/>
    <property type="match status" value="1"/>
</dbReference>
<dbReference type="Pfam" id="PF14429">
    <property type="entry name" value="DOCK-C2"/>
    <property type="match status" value="1"/>
</dbReference>
<feature type="compositionally biased region" description="Polar residues" evidence="4">
    <location>
        <begin position="419"/>
        <end position="436"/>
    </location>
</feature>
<dbReference type="CDD" id="cd08679">
    <property type="entry name" value="C2_DOCK180_related"/>
    <property type="match status" value="1"/>
</dbReference>
<feature type="region of interest" description="Disordered" evidence="4">
    <location>
        <begin position="377"/>
        <end position="436"/>
    </location>
</feature>
<dbReference type="PROSITE" id="PS51650">
    <property type="entry name" value="C2_DOCK"/>
    <property type="match status" value="1"/>
</dbReference>
<evidence type="ECO:0000256" key="4">
    <source>
        <dbReference type="SAM" id="MobiDB-lite"/>
    </source>
</evidence>
<comment type="caution">
    <text evidence="7">The sequence shown here is derived from an EMBL/GenBank/DDBJ whole genome shotgun (WGS) entry which is preliminary data.</text>
</comment>
<comment type="similarity">
    <text evidence="3">Belongs to the DOCK family.</text>
</comment>
<dbReference type="Gene3D" id="1.20.58.740">
    <property type="match status" value="1"/>
</dbReference>
<protein>
    <recommendedName>
        <fullName evidence="9">Guanine nucleotide exchange factor SPIKE 1</fullName>
    </recommendedName>
</protein>